<dbReference type="AlphaFoldDB" id="A0AAU7VNA2"/>
<evidence type="ECO:0000256" key="1">
    <source>
        <dbReference type="HAMAP-Rule" id="MF_01526"/>
    </source>
</evidence>
<dbReference type="Pfam" id="PF06133">
    <property type="entry name" value="Com_YlbF"/>
    <property type="match status" value="1"/>
</dbReference>
<reference evidence="2" key="1">
    <citation type="journal article" date="2013" name="Extremophiles">
        <title>Proteinivorax tanatarense gen. nov., sp. nov., an anaerobic, haloalkaliphilic, proteolytic bacterium isolated from a decaying algal bloom, and proposal of Proteinivoraceae fam. nov.</title>
        <authorList>
            <person name="Kevbrin V."/>
            <person name="Boltyanskaya Y."/>
            <person name="Zhilina T."/>
            <person name="Kolganova T."/>
            <person name="Lavrentjeva E."/>
            <person name="Kuznetsov B."/>
        </authorList>
    </citation>
    <scope>NUCLEOTIDE SEQUENCE</scope>
    <source>
        <strain evidence="2">Z-910T</strain>
    </source>
</reference>
<dbReference type="InterPro" id="IPR010368">
    <property type="entry name" value="Com_YlbF"/>
</dbReference>
<proteinExistence type="inferred from homology"/>
<dbReference type="EMBL" id="CP158367">
    <property type="protein sequence ID" value="XBX75619.1"/>
    <property type="molecule type" value="Genomic_DNA"/>
</dbReference>
<accession>A0AAU7VNA2</accession>
<dbReference type="RefSeq" id="WP_350344362.1">
    <property type="nucleotide sequence ID" value="NZ_CP158367.1"/>
</dbReference>
<dbReference type="HAMAP" id="MF_01526">
    <property type="entry name" value="UPF0342"/>
    <property type="match status" value="1"/>
</dbReference>
<reference evidence="2" key="2">
    <citation type="submission" date="2024-06" db="EMBL/GenBank/DDBJ databases">
        <authorList>
            <person name="Petrova K.O."/>
            <person name="Toshchakov S.V."/>
            <person name="Boltjanskaja Y.V."/>
            <person name="Kevbrin V."/>
        </authorList>
    </citation>
    <scope>NUCLEOTIDE SEQUENCE</scope>
    <source>
        <strain evidence="2">Z-910T</strain>
    </source>
</reference>
<comment type="similarity">
    <text evidence="1">Belongs to the UPF0342 family.</text>
</comment>
<sequence length="121" mass="14250">MNVYDYAHKLVKAFKESDDYQQYKEVSEKIKSDSSSVKMLKDFRKKNFELQKLQMQGKEPSQEQMEQIQKLFETISLNKDIETFLMLEQRIGQTMSDIQKIIGDGIKLEFNPLEEEDASSQ</sequence>
<name>A0AAU7VNA2_9FIRM</name>
<gene>
    <name evidence="2" type="ORF">PRVXT_000759</name>
</gene>
<protein>
    <recommendedName>
        <fullName evidence="1">UPF0342 protein PRVXT_000759</fullName>
    </recommendedName>
</protein>
<organism evidence="2">
    <name type="scientific">Proteinivorax tanatarense</name>
    <dbReference type="NCBI Taxonomy" id="1260629"/>
    <lineage>
        <taxon>Bacteria</taxon>
        <taxon>Bacillati</taxon>
        <taxon>Bacillota</taxon>
        <taxon>Clostridia</taxon>
        <taxon>Eubacteriales</taxon>
        <taxon>Proteinivoracaceae</taxon>
        <taxon>Proteinivorax</taxon>
    </lineage>
</organism>
<evidence type="ECO:0000313" key="2">
    <source>
        <dbReference type="EMBL" id="XBX75619.1"/>
    </source>
</evidence>
<dbReference type="Gene3D" id="1.20.1500.10">
    <property type="entry name" value="YheA/YmcA-like"/>
    <property type="match status" value="1"/>
</dbReference>
<dbReference type="InterPro" id="IPR023378">
    <property type="entry name" value="YheA/YmcA-like_dom_sf"/>
</dbReference>
<dbReference type="SUPFAM" id="SSF158622">
    <property type="entry name" value="YheA/YmcA-like"/>
    <property type="match status" value="1"/>
</dbReference>